<feature type="compositionally biased region" description="Low complexity" evidence="1">
    <location>
        <begin position="166"/>
        <end position="176"/>
    </location>
</feature>
<accession>A0A1C6VHS5</accession>
<dbReference type="EMBL" id="FMHY01000002">
    <property type="protein sequence ID" value="SCL65841.1"/>
    <property type="molecule type" value="Genomic_DNA"/>
</dbReference>
<protein>
    <submittedName>
        <fullName evidence="2">Uncharacterized protein</fullName>
    </submittedName>
</protein>
<reference evidence="3" key="1">
    <citation type="submission" date="2016-06" db="EMBL/GenBank/DDBJ databases">
        <authorList>
            <person name="Varghese N."/>
            <person name="Submissions Spin"/>
        </authorList>
    </citation>
    <scope>NUCLEOTIDE SEQUENCE [LARGE SCALE GENOMIC DNA]</scope>
    <source>
        <strain evidence="3">DSM 44814</strain>
    </source>
</reference>
<sequence length="176" mass="17847">MRVLDRLTAVVALALVLVGLGGPTRAESPEPGAVVTAAQRSIVHGGPSVHAPDGWALRRLRPGASDAAPRPGVVVDVPAVTPDRPAPPPGDPRVVVARPAHLDAPPDARTAVSGGNCGDHRAGVVLTDGPDDLLPAMPVRLGGPADQVVSSIRYRSPAVPLPPRGTLPTRGPPLAT</sequence>
<gene>
    <name evidence="2" type="ORF">GA0070604_5525</name>
</gene>
<dbReference type="AlphaFoldDB" id="A0A1C6VHS5"/>
<proteinExistence type="predicted"/>
<dbReference type="RefSeq" id="WP_091124850.1">
    <property type="nucleotide sequence ID" value="NZ_FMHY01000002.1"/>
</dbReference>
<evidence type="ECO:0000256" key="1">
    <source>
        <dbReference type="SAM" id="MobiDB-lite"/>
    </source>
</evidence>
<evidence type="ECO:0000313" key="3">
    <source>
        <dbReference type="Proteomes" id="UP000199696"/>
    </source>
</evidence>
<name>A0A1C6VHS5_9ACTN</name>
<dbReference type="OrthoDB" id="3390616at2"/>
<feature type="region of interest" description="Disordered" evidence="1">
    <location>
        <begin position="156"/>
        <end position="176"/>
    </location>
</feature>
<keyword evidence="3" id="KW-1185">Reference proteome</keyword>
<dbReference type="STRING" id="227316.GA0070604_5525"/>
<dbReference type="Proteomes" id="UP000199696">
    <property type="component" value="Unassembled WGS sequence"/>
</dbReference>
<evidence type="ECO:0000313" key="2">
    <source>
        <dbReference type="EMBL" id="SCL65841.1"/>
    </source>
</evidence>
<organism evidence="2 3">
    <name type="scientific">Micromonospora eburnea</name>
    <dbReference type="NCBI Taxonomy" id="227316"/>
    <lineage>
        <taxon>Bacteria</taxon>
        <taxon>Bacillati</taxon>
        <taxon>Actinomycetota</taxon>
        <taxon>Actinomycetes</taxon>
        <taxon>Micromonosporales</taxon>
        <taxon>Micromonosporaceae</taxon>
        <taxon>Micromonospora</taxon>
    </lineage>
</organism>